<dbReference type="Proteomes" id="UP000310636">
    <property type="component" value="Unassembled WGS sequence"/>
</dbReference>
<evidence type="ECO:0000313" key="6">
    <source>
        <dbReference type="EMBL" id="THF80808.1"/>
    </source>
</evidence>
<gene>
    <name evidence="6" type="primary">flgL</name>
    <name evidence="6" type="ORF">E6C55_10010</name>
</gene>
<accession>A0A4S4BZQ2</accession>
<keyword evidence="6" id="KW-0966">Cell projection</keyword>
<dbReference type="AlphaFoldDB" id="A0A4S4BZQ2"/>
<dbReference type="Pfam" id="PF00700">
    <property type="entry name" value="Flagellin_C"/>
    <property type="match status" value="1"/>
</dbReference>
<feature type="domain" description="Flagellin N-terminal" evidence="4">
    <location>
        <begin position="6"/>
        <end position="140"/>
    </location>
</feature>
<dbReference type="SUPFAM" id="SSF64518">
    <property type="entry name" value="Phase 1 flagellin"/>
    <property type="match status" value="1"/>
</dbReference>
<comment type="subcellular location">
    <subcellularLocation>
        <location evidence="1">Bacterial flagellum</location>
    </subcellularLocation>
</comment>
<name>A0A4S4BZQ2_9BACL</name>
<dbReference type="RefSeq" id="WP_136369647.1">
    <property type="nucleotide sequence ID" value="NZ_SSOB01000010.1"/>
</dbReference>
<dbReference type="NCBIfam" id="TIGR02550">
    <property type="entry name" value="flagell_flgL"/>
    <property type="match status" value="1"/>
</dbReference>
<dbReference type="GO" id="GO:0009424">
    <property type="term" value="C:bacterial-type flagellum hook"/>
    <property type="evidence" value="ECO:0007669"/>
    <property type="project" value="InterPro"/>
</dbReference>
<comment type="caution">
    <text evidence="6">The sequence shown here is derived from an EMBL/GenBank/DDBJ whole genome shotgun (WGS) entry which is preliminary data.</text>
</comment>
<organism evidence="6 7">
    <name type="scientific">Cohnella fermenti</name>
    <dbReference type="NCBI Taxonomy" id="2565925"/>
    <lineage>
        <taxon>Bacteria</taxon>
        <taxon>Bacillati</taxon>
        <taxon>Bacillota</taxon>
        <taxon>Bacilli</taxon>
        <taxon>Bacillales</taxon>
        <taxon>Paenibacillaceae</taxon>
        <taxon>Cohnella</taxon>
    </lineage>
</organism>
<sequence>MRVTGNMQYTSLLSNLRSTTTDIYDWQNKLSSGQKINKPSDDPVGISYVMRYDTELSRSDRYLTNAQTGSGILNTMDSVMQQADDLLKRTHTLTLQAQNDTMTDEERKTIAAEIKQIREQMVLLGNSTYNGRYLFNGQKTDQKPYSNENAANETTDSGVYQLNVSSLVQVPVSISGEKIFGEAGSDSNVFKVLDDLIGHLENGESESLGDDVTKILSASDNFSLQRAEIGARTNRFTLMEDRISDNIVNLKSLRSETTDVDYAEAITSLKLKQNVYQAALSTGSQIMSVSLIDFMR</sequence>
<dbReference type="InterPro" id="IPR046358">
    <property type="entry name" value="Flagellin_C"/>
</dbReference>
<protein>
    <submittedName>
        <fullName evidence="6">Flagellar hook-associated protein 3</fullName>
    </submittedName>
</protein>
<evidence type="ECO:0000256" key="2">
    <source>
        <dbReference type="ARBA" id="ARBA00005709"/>
    </source>
</evidence>
<keyword evidence="6" id="KW-0969">Cilium</keyword>
<dbReference type="EMBL" id="SSOB01000010">
    <property type="protein sequence ID" value="THF80808.1"/>
    <property type="molecule type" value="Genomic_DNA"/>
</dbReference>
<evidence type="ECO:0000256" key="3">
    <source>
        <dbReference type="ARBA" id="ARBA00023143"/>
    </source>
</evidence>
<dbReference type="InterPro" id="IPR013384">
    <property type="entry name" value="Flagell_FlgL"/>
</dbReference>
<dbReference type="InterPro" id="IPR001029">
    <property type="entry name" value="Flagellin_N"/>
</dbReference>
<dbReference type="Pfam" id="PF00669">
    <property type="entry name" value="Flagellin_N"/>
    <property type="match status" value="1"/>
</dbReference>
<dbReference type="GO" id="GO:0071973">
    <property type="term" value="P:bacterial-type flagellum-dependent cell motility"/>
    <property type="evidence" value="ECO:0007669"/>
    <property type="project" value="InterPro"/>
</dbReference>
<dbReference type="PANTHER" id="PTHR42792:SF1">
    <property type="entry name" value="FLAGELLAR HOOK-ASSOCIATED PROTEIN 3"/>
    <property type="match status" value="1"/>
</dbReference>
<dbReference type="InterPro" id="IPR001492">
    <property type="entry name" value="Flagellin"/>
</dbReference>
<reference evidence="6 7" key="1">
    <citation type="submission" date="2019-04" db="EMBL/GenBank/DDBJ databases">
        <title>Cohnella sp. nov. isolated from preserved vegetables.</title>
        <authorList>
            <person name="Lin S.-Y."/>
            <person name="Hung M.-H."/>
            <person name="Young C.-C."/>
        </authorList>
    </citation>
    <scope>NUCLEOTIDE SEQUENCE [LARGE SCALE GENOMIC DNA]</scope>
    <source>
        <strain evidence="6 7">CC-MHH1044</strain>
    </source>
</reference>
<keyword evidence="3" id="KW-0975">Bacterial flagellum</keyword>
<dbReference type="GO" id="GO:0005198">
    <property type="term" value="F:structural molecule activity"/>
    <property type="evidence" value="ECO:0007669"/>
    <property type="project" value="InterPro"/>
</dbReference>
<dbReference type="PANTHER" id="PTHR42792">
    <property type="entry name" value="FLAGELLIN"/>
    <property type="match status" value="1"/>
</dbReference>
<evidence type="ECO:0000259" key="5">
    <source>
        <dbReference type="Pfam" id="PF00700"/>
    </source>
</evidence>
<evidence type="ECO:0000259" key="4">
    <source>
        <dbReference type="Pfam" id="PF00669"/>
    </source>
</evidence>
<keyword evidence="7" id="KW-1185">Reference proteome</keyword>
<proteinExistence type="inferred from homology"/>
<feature type="domain" description="Flagellin C-terminal" evidence="5">
    <location>
        <begin position="214"/>
        <end position="294"/>
    </location>
</feature>
<keyword evidence="6" id="KW-0282">Flagellum</keyword>
<dbReference type="OrthoDB" id="9758307at2"/>
<evidence type="ECO:0000256" key="1">
    <source>
        <dbReference type="ARBA" id="ARBA00004365"/>
    </source>
</evidence>
<evidence type="ECO:0000313" key="7">
    <source>
        <dbReference type="Proteomes" id="UP000310636"/>
    </source>
</evidence>
<comment type="similarity">
    <text evidence="2">Belongs to the bacterial flagellin family.</text>
</comment>
<dbReference type="Gene3D" id="1.20.1330.10">
    <property type="entry name" value="f41 fragment of flagellin, N-terminal domain"/>
    <property type="match status" value="1"/>
</dbReference>